<dbReference type="GO" id="GO:0016787">
    <property type="term" value="F:hydrolase activity"/>
    <property type="evidence" value="ECO:0007669"/>
    <property type="project" value="UniProtKB-KW"/>
</dbReference>
<dbReference type="InterPro" id="IPR050792">
    <property type="entry name" value="ADP-ribosylglycohydrolase"/>
</dbReference>
<dbReference type="GO" id="GO:0046872">
    <property type="term" value="F:metal ion binding"/>
    <property type="evidence" value="ECO:0007669"/>
    <property type="project" value="UniProtKB-KW"/>
</dbReference>
<proteinExistence type="inferred from homology"/>
<feature type="binding site" evidence="3">
    <location>
        <position position="275"/>
    </location>
    <ligand>
        <name>Mg(2+)</name>
        <dbReference type="ChEBI" id="CHEBI:18420"/>
        <label>1</label>
    </ligand>
</feature>
<gene>
    <name evidence="4" type="ORF">BCF55_0614</name>
</gene>
<evidence type="ECO:0000256" key="3">
    <source>
        <dbReference type="PIRSR" id="PIRSR605502-1"/>
    </source>
</evidence>
<dbReference type="Gene3D" id="1.10.4080.10">
    <property type="entry name" value="ADP-ribosylation/Crystallin J1"/>
    <property type="match status" value="1"/>
</dbReference>
<dbReference type="SUPFAM" id="SSF101478">
    <property type="entry name" value="ADP-ribosylglycohydrolase"/>
    <property type="match status" value="1"/>
</dbReference>
<comment type="caution">
    <text evidence="4">The sequence shown here is derived from an EMBL/GenBank/DDBJ whole genome shotgun (WGS) entry which is preliminary data.</text>
</comment>
<dbReference type="InterPro" id="IPR005502">
    <property type="entry name" value="Ribosyl_crysJ1"/>
</dbReference>
<comment type="cofactor">
    <cofactor evidence="3">
        <name>Mg(2+)</name>
        <dbReference type="ChEBI" id="CHEBI:18420"/>
    </cofactor>
    <text evidence="3">Binds 2 magnesium ions per subunit.</text>
</comment>
<keyword evidence="2 4" id="KW-0378">Hydrolase</keyword>
<sequence length="326" mass="36283">MIKNKFKGAILGAALGDAIGKCVEDIVEEEVYEFYGGRVEGFVPPHPSSPAHGQLPEETSDETTIMALLLESVVAKKEIDVRDFLNRLILWYEDEAKHRYPDPSLLTAIDLLSQGINPSTHGLSSSSIEGILRSIVVGLYHYNNPDLAAEGSKLVSLLTHRSDAVSNAAAVLGAAISYLVLEEFDLRDFNERIRFINSLKRFLTDKKYEKPLDLVQELLYEQADLSMAIRNIGNGSYVFEALPLALFIFLSNIETPMEGFWWAVNSYGDYGGDTDAIAFLVGAFVGAYFGDSVFPPHLLEELEGSRKYEGLAEKLYDITEKMITRR</sequence>
<dbReference type="AlphaFoldDB" id="A0A497XN43"/>
<reference evidence="4 5" key="1">
    <citation type="submission" date="2018-10" db="EMBL/GenBank/DDBJ databases">
        <title>Genomic Encyclopedia of Archaeal and Bacterial Type Strains, Phase II (KMG-II): from individual species to whole genera.</title>
        <authorList>
            <person name="Goeker M."/>
        </authorList>
    </citation>
    <scope>NUCLEOTIDE SEQUENCE [LARGE SCALE GENOMIC DNA]</scope>
    <source>
        <strain evidence="4 5">DSM 16510</strain>
    </source>
</reference>
<dbReference type="EMBL" id="RCCJ01000001">
    <property type="protein sequence ID" value="RLJ70345.1"/>
    <property type="molecule type" value="Genomic_DNA"/>
</dbReference>
<comment type="similarity">
    <text evidence="1">Belongs to the ADP-ribosylglycohydrolase family.</text>
</comment>
<dbReference type="PANTHER" id="PTHR16222">
    <property type="entry name" value="ADP-RIBOSYLGLYCOHYDROLASE"/>
    <property type="match status" value="1"/>
</dbReference>
<keyword evidence="5" id="KW-1185">Reference proteome</keyword>
<protein>
    <submittedName>
        <fullName evidence="4">ADP-ribosylglycohydrolase</fullName>
    </submittedName>
</protein>
<dbReference type="PANTHER" id="PTHR16222:SF24">
    <property type="entry name" value="ADP-RIBOSYLHYDROLASE ARH3"/>
    <property type="match status" value="1"/>
</dbReference>
<dbReference type="Pfam" id="PF03747">
    <property type="entry name" value="ADP_ribosyl_GH"/>
    <property type="match status" value="1"/>
</dbReference>
<accession>A0A497XN43</accession>
<evidence type="ECO:0000313" key="5">
    <source>
        <dbReference type="Proteomes" id="UP000267841"/>
    </source>
</evidence>
<keyword evidence="3" id="KW-0479">Metal-binding</keyword>
<name>A0A497XN43_9AQUI</name>
<keyword evidence="3" id="KW-0460">Magnesium</keyword>
<dbReference type="Proteomes" id="UP000267841">
    <property type="component" value="Unassembled WGS sequence"/>
</dbReference>
<dbReference type="InterPro" id="IPR036705">
    <property type="entry name" value="Ribosyl_crysJ1_sf"/>
</dbReference>
<feature type="binding site" evidence="3">
    <location>
        <position position="60"/>
    </location>
    <ligand>
        <name>Mg(2+)</name>
        <dbReference type="ChEBI" id="CHEBI:18420"/>
        <label>1</label>
    </ligand>
</feature>
<evidence type="ECO:0000256" key="1">
    <source>
        <dbReference type="ARBA" id="ARBA00010702"/>
    </source>
</evidence>
<organism evidence="4 5">
    <name type="scientific">Hydrogenivirga caldilitoris</name>
    <dbReference type="NCBI Taxonomy" id="246264"/>
    <lineage>
        <taxon>Bacteria</taxon>
        <taxon>Pseudomonadati</taxon>
        <taxon>Aquificota</taxon>
        <taxon>Aquificia</taxon>
        <taxon>Aquificales</taxon>
        <taxon>Aquificaceae</taxon>
        <taxon>Hydrogenivirga</taxon>
    </lineage>
</organism>
<dbReference type="RefSeq" id="WP_170144735.1">
    <property type="nucleotide sequence ID" value="NZ_RCCJ01000001.1"/>
</dbReference>
<feature type="binding site" evidence="3">
    <location>
        <position position="61"/>
    </location>
    <ligand>
        <name>Mg(2+)</name>
        <dbReference type="ChEBI" id="CHEBI:18420"/>
        <label>1</label>
    </ligand>
</feature>
<evidence type="ECO:0000256" key="2">
    <source>
        <dbReference type="ARBA" id="ARBA00022801"/>
    </source>
</evidence>
<evidence type="ECO:0000313" key="4">
    <source>
        <dbReference type="EMBL" id="RLJ70345.1"/>
    </source>
</evidence>
<feature type="binding site" evidence="3">
    <location>
        <position position="273"/>
    </location>
    <ligand>
        <name>Mg(2+)</name>
        <dbReference type="ChEBI" id="CHEBI:18420"/>
        <label>1</label>
    </ligand>
</feature>